<name>A0A4P9YVX9_9FUNG</name>
<sequence>MLLTMVAELQHKLLNNPRPLMLREYFIDNNNGLAQEPTKLVDMLSFIATSLGLRQNA</sequence>
<evidence type="ECO:0000313" key="1">
    <source>
        <dbReference type="EMBL" id="RKP24167.1"/>
    </source>
</evidence>
<gene>
    <name evidence="1" type="ORF">SYNPS1DRAFT_23745</name>
</gene>
<dbReference type="EMBL" id="KZ990407">
    <property type="protein sequence ID" value="RKP24167.1"/>
    <property type="molecule type" value="Genomic_DNA"/>
</dbReference>
<evidence type="ECO:0000313" key="2">
    <source>
        <dbReference type="Proteomes" id="UP000278143"/>
    </source>
</evidence>
<reference evidence="2" key="1">
    <citation type="journal article" date="2018" name="Nat. Microbiol.">
        <title>Leveraging single-cell genomics to expand the fungal tree of life.</title>
        <authorList>
            <person name="Ahrendt S.R."/>
            <person name="Quandt C.A."/>
            <person name="Ciobanu D."/>
            <person name="Clum A."/>
            <person name="Salamov A."/>
            <person name="Andreopoulos B."/>
            <person name="Cheng J.F."/>
            <person name="Woyke T."/>
            <person name="Pelin A."/>
            <person name="Henrissat B."/>
            <person name="Reynolds N.K."/>
            <person name="Benny G.L."/>
            <person name="Smith M.E."/>
            <person name="James T.Y."/>
            <person name="Grigoriev I.V."/>
        </authorList>
    </citation>
    <scope>NUCLEOTIDE SEQUENCE [LARGE SCALE GENOMIC DNA]</scope>
    <source>
        <strain evidence="2">Benny S71-1</strain>
    </source>
</reference>
<keyword evidence="2" id="KW-1185">Reference proteome</keyword>
<proteinExistence type="predicted"/>
<organism evidence="1 2">
    <name type="scientific">Syncephalis pseudoplumigaleata</name>
    <dbReference type="NCBI Taxonomy" id="1712513"/>
    <lineage>
        <taxon>Eukaryota</taxon>
        <taxon>Fungi</taxon>
        <taxon>Fungi incertae sedis</taxon>
        <taxon>Zoopagomycota</taxon>
        <taxon>Zoopagomycotina</taxon>
        <taxon>Zoopagomycetes</taxon>
        <taxon>Zoopagales</taxon>
        <taxon>Piptocephalidaceae</taxon>
        <taxon>Syncephalis</taxon>
    </lineage>
</organism>
<protein>
    <submittedName>
        <fullName evidence="1">Uncharacterized protein</fullName>
    </submittedName>
</protein>
<accession>A0A4P9YVX9</accession>
<dbReference type="Proteomes" id="UP000278143">
    <property type="component" value="Unassembled WGS sequence"/>
</dbReference>
<dbReference type="AlphaFoldDB" id="A0A4P9YVX9"/>